<evidence type="ECO:0000313" key="1">
    <source>
        <dbReference type="Proteomes" id="UP000887580"/>
    </source>
</evidence>
<evidence type="ECO:0000313" key="2">
    <source>
        <dbReference type="WBParaSite" id="PS1159_v2.g19022.t1"/>
    </source>
</evidence>
<proteinExistence type="predicted"/>
<dbReference type="Proteomes" id="UP000887580">
    <property type="component" value="Unplaced"/>
</dbReference>
<organism evidence="1 2">
    <name type="scientific">Panagrolaimus sp. PS1159</name>
    <dbReference type="NCBI Taxonomy" id="55785"/>
    <lineage>
        <taxon>Eukaryota</taxon>
        <taxon>Metazoa</taxon>
        <taxon>Ecdysozoa</taxon>
        <taxon>Nematoda</taxon>
        <taxon>Chromadorea</taxon>
        <taxon>Rhabditida</taxon>
        <taxon>Tylenchina</taxon>
        <taxon>Panagrolaimomorpha</taxon>
        <taxon>Panagrolaimoidea</taxon>
        <taxon>Panagrolaimidae</taxon>
        <taxon>Panagrolaimus</taxon>
    </lineage>
</organism>
<reference evidence="2" key="1">
    <citation type="submission" date="2022-11" db="UniProtKB">
        <authorList>
            <consortium name="WormBaseParasite"/>
        </authorList>
    </citation>
    <scope>IDENTIFICATION</scope>
</reference>
<name>A0AC35FMN4_9BILA</name>
<protein>
    <submittedName>
        <fullName evidence="2">Uncharacterized protein</fullName>
    </submittedName>
</protein>
<accession>A0AC35FMN4</accession>
<sequence length="496" mass="57535">MSDTIDIKPVFSSIRIKTEPVEYKDDIKPRKINLEDMVRRRKFLKRRTGKKGGRRRKKKRKFKRRKRQPTTAAAAAAHRPNTVESVRKAFIRNLGIDAEIEREDFSAVIPEVPSLPESEEKVTPSPPVIKDISDISIAPPEDLLDVIMEKQEQMFSQSFKSKKRQLTQDEIREKDERRMKRQEAKEEKKRIEEENRRRQREIREREKREQERLERESRALCDIMPSNDSPFSPPPKRKSRFSDDQVPFVNAFNRNPDKIQIIHRAPDQFPPPLPLQITSNPFNPALAFLQQANFEQTLHQNALLQQQLNLEYLAAASLQSSVNPLVAQMLQNVLPQPQHLFLPQQPPPPQHLLGMPPPPPPPDTTLFNFGNNCLNQQQQQQSMINQQPTADTPGSSSMFFSDPPPPPLFDDITPSASSKHTKKSHVNSIASLVKPYADKYGKRYKLSTESYKKMCVKIVKKVAKYNTPPKPDRIERLVQEYAHYLYQKADRQKRKQ</sequence>
<dbReference type="WBParaSite" id="PS1159_v2.g19022.t1">
    <property type="protein sequence ID" value="PS1159_v2.g19022.t1"/>
    <property type="gene ID" value="PS1159_v2.g19022"/>
</dbReference>